<proteinExistence type="predicted"/>
<dbReference type="InterPro" id="IPR036388">
    <property type="entry name" value="WH-like_DNA-bd_sf"/>
</dbReference>
<organism evidence="1 2">
    <name type="scientific">Actinoallomurus acaciae</name>
    <dbReference type="NCBI Taxonomy" id="502577"/>
    <lineage>
        <taxon>Bacteria</taxon>
        <taxon>Bacillati</taxon>
        <taxon>Actinomycetota</taxon>
        <taxon>Actinomycetes</taxon>
        <taxon>Streptosporangiales</taxon>
        <taxon>Thermomonosporaceae</taxon>
        <taxon>Actinoallomurus</taxon>
    </lineage>
</organism>
<dbReference type="InterPro" id="IPR036390">
    <property type="entry name" value="WH_DNA-bd_sf"/>
</dbReference>
<evidence type="ECO:0000313" key="1">
    <source>
        <dbReference type="EMBL" id="MFB9834277.1"/>
    </source>
</evidence>
<dbReference type="SUPFAM" id="SSF46785">
    <property type="entry name" value="Winged helix' DNA-binding domain"/>
    <property type="match status" value="1"/>
</dbReference>
<protein>
    <submittedName>
        <fullName evidence="1">PadR family transcriptional regulator</fullName>
    </submittedName>
</protein>
<name>A0ABV5YIN9_9ACTN</name>
<dbReference type="RefSeq" id="WP_378203569.1">
    <property type="nucleotide sequence ID" value="NZ_JBHLZP010000130.1"/>
</dbReference>
<sequence>MGRSEVPALSLTEWLVLCLVAEGATHGFAVATVTSPDGELGRVWRIRRPLVYRALQRLRDLDLVAEAGTESTPHGPARTLVQVTTAGAAAARWWLAQPVGHIRDVRSELMVKFALLDRAGVDASGLIAAQRQAVEPIVEALGARRDEAGGFERTLAGWRYEMAAATLTFLDQVQADAR</sequence>
<dbReference type="Gene3D" id="1.10.10.10">
    <property type="entry name" value="Winged helix-like DNA-binding domain superfamily/Winged helix DNA-binding domain"/>
    <property type="match status" value="1"/>
</dbReference>
<comment type="caution">
    <text evidence="1">The sequence shown here is derived from an EMBL/GenBank/DDBJ whole genome shotgun (WGS) entry which is preliminary data.</text>
</comment>
<evidence type="ECO:0000313" key="2">
    <source>
        <dbReference type="Proteomes" id="UP001589627"/>
    </source>
</evidence>
<dbReference type="EMBL" id="JBHLZP010000130">
    <property type="protein sequence ID" value="MFB9834277.1"/>
    <property type="molecule type" value="Genomic_DNA"/>
</dbReference>
<gene>
    <name evidence="1" type="ORF">ACFFNX_19015</name>
</gene>
<accession>A0ABV5YIN9</accession>
<reference evidence="1 2" key="1">
    <citation type="submission" date="2024-09" db="EMBL/GenBank/DDBJ databases">
        <authorList>
            <person name="Sun Q."/>
            <person name="Mori K."/>
        </authorList>
    </citation>
    <scope>NUCLEOTIDE SEQUENCE [LARGE SCALE GENOMIC DNA]</scope>
    <source>
        <strain evidence="1 2">TBRC 0563</strain>
    </source>
</reference>
<dbReference type="Proteomes" id="UP001589627">
    <property type="component" value="Unassembled WGS sequence"/>
</dbReference>
<keyword evidence="2" id="KW-1185">Reference proteome</keyword>